<feature type="signal peptide" evidence="1">
    <location>
        <begin position="1"/>
        <end position="20"/>
    </location>
</feature>
<organism evidence="2 3">
    <name type="scientific">candidate division TM6 bacterium JCVI TM6SC1</name>
    <dbReference type="NCBI Taxonomy" id="1306947"/>
    <lineage>
        <taxon>Bacteria</taxon>
        <taxon>Candidatus Babelota</taxon>
        <taxon>Vermiphilus</taxon>
    </lineage>
</organism>
<evidence type="ECO:0000313" key="2">
    <source>
        <dbReference type="EMBL" id="KIX85375.1"/>
    </source>
</evidence>
<sequence>MIRKLMNIYSISFFICSPIAASVTFINHTDYTVRVTMKLAANALKQNAGFLDFFKPSYWTDTFITEEIPAGKTVQAYDGRGGCKINYMIEKKVGTTSSEWVEVYNSRKKTTTQEKDNPDYVSCGNRIVTIYSKFVTEPAFKEVWRIEDRID</sequence>
<name>A0A0D2I2G4_9BACT</name>
<evidence type="ECO:0000313" key="3">
    <source>
        <dbReference type="Proteomes" id="UP000032214"/>
    </source>
</evidence>
<dbReference type="EMBL" id="ARQD01000001">
    <property type="protein sequence ID" value="KIX85375.1"/>
    <property type="molecule type" value="Genomic_DNA"/>
</dbReference>
<evidence type="ECO:0000256" key="1">
    <source>
        <dbReference type="SAM" id="SignalP"/>
    </source>
</evidence>
<comment type="caution">
    <text evidence="2">The sequence shown here is derived from an EMBL/GenBank/DDBJ whole genome shotgun (WGS) entry which is preliminary data.</text>
</comment>
<reference evidence="2 3" key="1">
    <citation type="journal article" date="2013" name="Proc. Natl. Acad. Sci. U.S.A.">
        <title>Candidate phylum TM6 genome recovered from a hospital sink biofilm provides genomic insights into this uncultivated phylum.</title>
        <authorList>
            <person name="McLean J.S."/>
            <person name="Lombardo M.J."/>
            <person name="Badger J.H."/>
            <person name="Edlund A."/>
            <person name="Novotny M."/>
            <person name="Yee-Greenbaum J."/>
            <person name="Vyahhi N."/>
            <person name="Hall A.P."/>
            <person name="Yang Y."/>
            <person name="Dupont C.L."/>
            <person name="Ziegler M.G."/>
            <person name="Chitsaz H."/>
            <person name="Allen A.E."/>
            <person name="Yooseph S."/>
            <person name="Tesler G."/>
            <person name="Pevzner P.A."/>
            <person name="Friedman R.M."/>
            <person name="Nealson K.H."/>
            <person name="Venter J.C."/>
            <person name="Lasken R.S."/>
        </authorList>
    </citation>
    <scope>NUCLEOTIDE SEQUENCE [LARGE SCALE GENOMIC DNA]</scope>
    <source>
        <strain evidence="2 3">TM6SC1</strain>
    </source>
</reference>
<feature type="chain" id="PRO_5002255076" evidence="1">
    <location>
        <begin position="21"/>
        <end position="151"/>
    </location>
</feature>
<dbReference type="STRING" id="1306947.J120_00080"/>
<accession>A0A0D2I2G4</accession>
<keyword evidence="3" id="KW-1185">Reference proteome</keyword>
<proteinExistence type="predicted"/>
<dbReference type="Proteomes" id="UP000032214">
    <property type="component" value="Unassembled WGS sequence"/>
</dbReference>
<protein>
    <submittedName>
        <fullName evidence="2">Uncharacterized protein</fullName>
    </submittedName>
</protein>
<keyword evidence="1" id="KW-0732">Signal</keyword>
<dbReference type="AlphaFoldDB" id="A0A0D2I2G4"/>
<gene>
    <name evidence="2" type="ORF">J120_00080</name>
</gene>